<dbReference type="AlphaFoldDB" id="R2QUZ1"/>
<keyword evidence="4" id="KW-1185">Reference proteome</keyword>
<protein>
    <submittedName>
        <fullName evidence="1">Uncharacterized protein</fullName>
    </submittedName>
</protein>
<evidence type="ECO:0000313" key="2">
    <source>
        <dbReference type="EMBL" id="EOT72154.1"/>
    </source>
</evidence>
<dbReference type="EMBL" id="AJAS01000015">
    <property type="protein sequence ID" value="EOH99163.1"/>
    <property type="molecule type" value="Genomic_DNA"/>
</dbReference>
<dbReference type="EMBL" id="ASWB01000002">
    <property type="protein sequence ID" value="EOT72154.1"/>
    <property type="molecule type" value="Genomic_DNA"/>
</dbReference>
<gene>
    <name evidence="2" type="ORF">I586_01962</name>
    <name evidence="1" type="ORF">UAY_01940</name>
</gene>
<comment type="caution">
    <text evidence="1">The sequence shown here is derived from an EMBL/GenBank/DDBJ whole genome shotgun (WGS) entry which is preliminary data.</text>
</comment>
<sequence length="31" mass="3721">MDDSSQMIKDRCKKNPVIEYSELIIVYLFLE</sequence>
<evidence type="ECO:0000313" key="1">
    <source>
        <dbReference type="EMBL" id="EOH99163.1"/>
    </source>
</evidence>
<accession>R2QUZ1</accession>
<proteinExistence type="predicted"/>
<reference evidence="1 3" key="1">
    <citation type="submission" date="2013-02" db="EMBL/GenBank/DDBJ databases">
        <title>The Genome Sequence of Enterococcus moraviensis BAA-383.</title>
        <authorList>
            <consortium name="The Broad Institute Genome Sequencing Platform"/>
            <consortium name="The Broad Institute Genome Sequencing Center for Infectious Disease"/>
            <person name="Earl A.M."/>
            <person name="Gilmore M.S."/>
            <person name="Lebreton F."/>
            <person name="Walker B."/>
            <person name="Young S.K."/>
            <person name="Zeng Q."/>
            <person name="Gargeya S."/>
            <person name="Fitzgerald M."/>
            <person name="Haas B."/>
            <person name="Abouelleil A."/>
            <person name="Alvarado L."/>
            <person name="Arachchi H.M."/>
            <person name="Berlin A.M."/>
            <person name="Chapman S.B."/>
            <person name="Dewar J."/>
            <person name="Goldberg J."/>
            <person name="Griggs A."/>
            <person name="Gujja S."/>
            <person name="Hansen M."/>
            <person name="Howarth C."/>
            <person name="Imamovic A."/>
            <person name="Larimer J."/>
            <person name="McCowan C."/>
            <person name="Murphy C."/>
            <person name="Neiman D."/>
            <person name="Pearson M."/>
            <person name="Priest M."/>
            <person name="Roberts A."/>
            <person name="Saif S."/>
            <person name="Shea T."/>
            <person name="Sisk P."/>
            <person name="Sykes S."/>
            <person name="Wortman J."/>
            <person name="Nusbaum C."/>
            <person name="Birren B."/>
        </authorList>
    </citation>
    <scope>NUCLEOTIDE SEQUENCE [LARGE SCALE GENOMIC DNA]</scope>
    <source>
        <strain evidence="1 3">ATCC BAA-383</strain>
    </source>
</reference>
<dbReference type="Proteomes" id="UP000013781">
    <property type="component" value="Unassembled WGS sequence"/>
</dbReference>
<name>R2QUZ1_9ENTE</name>
<evidence type="ECO:0000313" key="3">
    <source>
        <dbReference type="Proteomes" id="UP000013781"/>
    </source>
</evidence>
<reference evidence="2 4" key="2">
    <citation type="submission" date="2013-03" db="EMBL/GenBank/DDBJ databases">
        <title>The Genome Sequence of Enterococcus moraviensis BAA-383 (PacBio/Illumina hybrid assembly).</title>
        <authorList>
            <consortium name="The Broad Institute Genomics Platform"/>
            <consortium name="The Broad Institute Genome Sequencing Center for Infectious Disease"/>
            <person name="Earl A."/>
            <person name="Russ C."/>
            <person name="Gilmore M."/>
            <person name="Surin D."/>
            <person name="Walker B."/>
            <person name="Young S."/>
            <person name="Zeng Q."/>
            <person name="Gargeya S."/>
            <person name="Fitzgerald M."/>
            <person name="Haas B."/>
            <person name="Abouelleil A."/>
            <person name="Allen A.W."/>
            <person name="Alvarado L."/>
            <person name="Arachchi H.M."/>
            <person name="Berlin A.M."/>
            <person name="Chapman S.B."/>
            <person name="Gainer-Dewar J."/>
            <person name="Goldberg J."/>
            <person name="Griggs A."/>
            <person name="Gujja S."/>
            <person name="Hansen M."/>
            <person name="Howarth C."/>
            <person name="Imamovic A."/>
            <person name="Ireland A."/>
            <person name="Larimer J."/>
            <person name="McCowan C."/>
            <person name="Murphy C."/>
            <person name="Pearson M."/>
            <person name="Poon T.W."/>
            <person name="Priest M."/>
            <person name="Roberts A."/>
            <person name="Saif S."/>
            <person name="Shea T."/>
            <person name="Sisk P."/>
            <person name="Sykes S."/>
            <person name="Wortman J."/>
            <person name="Nusbaum C."/>
            <person name="Birren B."/>
        </authorList>
    </citation>
    <scope>NUCLEOTIDE SEQUENCE [LARGE SCALE GENOMIC DNA]</scope>
    <source>
        <strain evidence="2 4">ATCC BAA-383</strain>
    </source>
</reference>
<organism evidence="1 3">
    <name type="scientific">Enterococcus moraviensis ATCC BAA-383</name>
    <dbReference type="NCBI Taxonomy" id="1158609"/>
    <lineage>
        <taxon>Bacteria</taxon>
        <taxon>Bacillati</taxon>
        <taxon>Bacillota</taxon>
        <taxon>Bacilli</taxon>
        <taxon>Lactobacillales</taxon>
        <taxon>Enterococcaceae</taxon>
        <taxon>Enterococcus</taxon>
    </lineage>
</organism>
<evidence type="ECO:0000313" key="4">
    <source>
        <dbReference type="Proteomes" id="UP000014157"/>
    </source>
</evidence>
<dbReference type="Proteomes" id="UP000014157">
    <property type="component" value="Unassembled WGS sequence"/>
</dbReference>
<dbReference type="HOGENOM" id="CLU_3396391_0_0_9"/>